<accession>A0ACB8YC57</accession>
<gene>
    <name evidence="1" type="ORF">L1987_83518</name>
</gene>
<dbReference type="EMBL" id="CM042045">
    <property type="protein sequence ID" value="KAI3683037.1"/>
    <property type="molecule type" value="Genomic_DNA"/>
</dbReference>
<reference evidence="1 2" key="2">
    <citation type="journal article" date="2022" name="Mol. Ecol. Resour.">
        <title>The genomes of chicory, endive, great burdock and yacon provide insights into Asteraceae paleo-polyploidization history and plant inulin production.</title>
        <authorList>
            <person name="Fan W."/>
            <person name="Wang S."/>
            <person name="Wang H."/>
            <person name="Wang A."/>
            <person name="Jiang F."/>
            <person name="Liu H."/>
            <person name="Zhao H."/>
            <person name="Xu D."/>
            <person name="Zhang Y."/>
        </authorList>
    </citation>
    <scope>NUCLEOTIDE SEQUENCE [LARGE SCALE GENOMIC DNA]</scope>
    <source>
        <strain evidence="2">cv. Yunnan</strain>
        <tissue evidence="1">Leaves</tissue>
    </source>
</reference>
<organism evidence="1 2">
    <name type="scientific">Smallanthus sonchifolius</name>
    <dbReference type="NCBI Taxonomy" id="185202"/>
    <lineage>
        <taxon>Eukaryota</taxon>
        <taxon>Viridiplantae</taxon>
        <taxon>Streptophyta</taxon>
        <taxon>Embryophyta</taxon>
        <taxon>Tracheophyta</taxon>
        <taxon>Spermatophyta</taxon>
        <taxon>Magnoliopsida</taxon>
        <taxon>eudicotyledons</taxon>
        <taxon>Gunneridae</taxon>
        <taxon>Pentapetalae</taxon>
        <taxon>asterids</taxon>
        <taxon>campanulids</taxon>
        <taxon>Asterales</taxon>
        <taxon>Asteraceae</taxon>
        <taxon>Asteroideae</taxon>
        <taxon>Heliantheae alliance</taxon>
        <taxon>Millerieae</taxon>
        <taxon>Smallanthus</taxon>
    </lineage>
</organism>
<evidence type="ECO:0000313" key="1">
    <source>
        <dbReference type="EMBL" id="KAI3683037.1"/>
    </source>
</evidence>
<keyword evidence="2" id="KW-1185">Reference proteome</keyword>
<comment type="caution">
    <text evidence="1">The sequence shown here is derived from an EMBL/GenBank/DDBJ whole genome shotgun (WGS) entry which is preliminary data.</text>
</comment>
<protein>
    <submittedName>
        <fullName evidence="1">Uncharacterized protein</fullName>
    </submittedName>
</protein>
<proteinExistence type="predicted"/>
<evidence type="ECO:0000313" key="2">
    <source>
        <dbReference type="Proteomes" id="UP001056120"/>
    </source>
</evidence>
<sequence length="75" mass="8718">MLKQFSIIFNISFWLNQSTDLGGCNLYCYIICDTFGHKLSLSLLCKTYYSYYFGGTDLTSHVMIIHLNCSFFFQS</sequence>
<dbReference type="Proteomes" id="UP001056120">
    <property type="component" value="Linkage Group LG28"/>
</dbReference>
<reference evidence="2" key="1">
    <citation type="journal article" date="2022" name="Mol. Ecol. Resour.">
        <title>The genomes of chicory, endive, great burdock and yacon provide insights into Asteraceae palaeo-polyploidization history and plant inulin production.</title>
        <authorList>
            <person name="Fan W."/>
            <person name="Wang S."/>
            <person name="Wang H."/>
            <person name="Wang A."/>
            <person name="Jiang F."/>
            <person name="Liu H."/>
            <person name="Zhao H."/>
            <person name="Xu D."/>
            <person name="Zhang Y."/>
        </authorList>
    </citation>
    <scope>NUCLEOTIDE SEQUENCE [LARGE SCALE GENOMIC DNA]</scope>
    <source>
        <strain evidence="2">cv. Yunnan</strain>
    </source>
</reference>
<name>A0ACB8YC57_9ASTR</name>